<dbReference type="EMBL" id="CP040855">
    <property type="protein sequence ID" value="QIA88565.1"/>
    <property type="molecule type" value="Genomic_DNA"/>
</dbReference>
<keyword evidence="9" id="KW-0614">Plasmid</keyword>
<keyword evidence="6" id="KW-0482">Metalloprotease</keyword>
<evidence type="ECO:0000256" key="6">
    <source>
        <dbReference type="ARBA" id="ARBA00023049"/>
    </source>
</evidence>
<dbReference type="CDD" id="cd08071">
    <property type="entry name" value="MPN_DUF2466"/>
    <property type="match status" value="1"/>
</dbReference>
<evidence type="ECO:0000256" key="1">
    <source>
        <dbReference type="ARBA" id="ARBA00010243"/>
    </source>
</evidence>
<accession>A0A9X7TDC5</accession>
<name>A0A9X7TDC5_LACJH</name>
<dbReference type="PANTHER" id="PTHR30471:SF3">
    <property type="entry name" value="UPF0758 PROTEIN YEES-RELATED"/>
    <property type="match status" value="1"/>
</dbReference>
<dbReference type="Proteomes" id="UP000464749">
    <property type="component" value="Plasmid unnamed1"/>
</dbReference>
<keyword evidence="4" id="KW-0378">Hydrolase</keyword>
<evidence type="ECO:0000313" key="9">
    <source>
        <dbReference type="EMBL" id="QIA88582.1"/>
    </source>
</evidence>
<keyword evidence="5" id="KW-0862">Zinc</keyword>
<evidence type="ECO:0000313" key="8">
    <source>
        <dbReference type="EMBL" id="QIA88565.1"/>
    </source>
</evidence>
<evidence type="ECO:0000259" key="7">
    <source>
        <dbReference type="PROSITE" id="PS50249"/>
    </source>
</evidence>
<dbReference type="Pfam" id="PF04002">
    <property type="entry name" value="RadC"/>
    <property type="match status" value="1"/>
</dbReference>
<dbReference type="InterPro" id="IPR025657">
    <property type="entry name" value="RadC_JAB"/>
</dbReference>
<dbReference type="EMBL" id="CP040855">
    <property type="protein sequence ID" value="QIA88582.1"/>
    <property type="molecule type" value="Genomic_DNA"/>
</dbReference>
<dbReference type="Gene3D" id="3.40.140.10">
    <property type="entry name" value="Cytidine Deaminase, domain 2"/>
    <property type="match status" value="1"/>
</dbReference>
<dbReference type="AlphaFoldDB" id="A0A9X7TDC5"/>
<evidence type="ECO:0000256" key="4">
    <source>
        <dbReference type="ARBA" id="ARBA00022801"/>
    </source>
</evidence>
<evidence type="ECO:0000256" key="3">
    <source>
        <dbReference type="ARBA" id="ARBA00022723"/>
    </source>
</evidence>
<dbReference type="GO" id="GO:0008237">
    <property type="term" value="F:metallopeptidase activity"/>
    <property type="evidence" value="ECO:0007669"/>
    <property type="project" value="UniProtKB-KW"/>
</dbReference>
<gene>
    <name evidence="8" type="ORF">FEE39_10000</name>
    <name evidence="9" type="ORF">FEE39_10085</name>
</gene>
<keyword evidence="3" id="KW-0479">Metal-binding</keyword>
<organism evidence="9 10">
    <name type="scientific">Lactobacillus johnsonii</name>
    <dbReference type="NCBI Taxonomy" id="33959"/>
    <lineage>
        <taxon>Bacteria</taxon>
        <taxon>Bacillati</taxon>
        <taxon>Bacillota</taxon>
        <taxon>Bacilli</taxon>
        <taxon>Lactobacillales</taxon>
        <taxon>Lactobacillaceae</taxon>
        <taxon>Lactobacillus</taxon>
    </lineage>
</organism>
<dbReference type="PROSITE" id="PS50249">
    <property type="entry name" value="MPN"/>
    <property type="match status" value="1"/>
</dbReference>
<sequence>MERNFNSMTTSELLDIVISDLKSQNINTLDEFSTFIKANKDFSSINVTQAYLNLLRDELSTKHSKLPAFTVSSTVGQDLAYKYANLDHEELHLLCLDINLNLIGDYVIFVGSLDRIVAAPQRIFRKVVQENCTSFMLMHNHLSGMLTPSETDIKFTEKISNLSQALNIRFLDHFIIGNGMYYSMSEGNFIS</sequence>
<dbReference type="GO" id="GO:0046872">
    <property type="term" value="F:metal ion binding"/>
    <property type="evidence" value="ECO:0007669"/>
    <property type="project" value="UniProtKB-KW"/>
</dbReference>
<dbReference type="RefSeq" id="WP_163588943.1">
    <property type="nucleotide sequence ID" value="NZ_CP040855.1"/>
</dbReference>
<evidence type="ECO:0000313" key="10">
    <source>
        <dbReference type="Proteomes" id="UP000464749"/>
    </source>
</evidence>
<geneLocation type="plasmid" evidence="9 10">
    <name>unnamed1</name>
</geneLocation>
<dbReference type="GO" id="GO:0006508">
    <property type="term" value="P:proteolysis"/>
    <property type="evidence" value="ECO:0007669"/>
    <property type="project" value="UniProtKB-KW"/>
</dbReference>
<dbReference type="PANTHER" id="PTHR30471">
    <property type="entry name" value="DNA REPAIR PROTEIN RADC"/>
    <property type="match status" value="1"/>
</dbReference>
<proteinExistence type="inferred from homology"/>
<keyword evidence="2" id="KW-0645">Protease</keyword>
<comment type="similarity">
    <text evidence="1">Belongs to the UPF0758 family.</text>
</comment>
<evidence type="ECO:0000256" key="5">
    <source>
        <dbReference type="ARBA" id="ARBA00022833"/>
    </source>
</evidence>
<feature type="domain" description="MPN" evidence="7">
    <location>
        <begin position="68"/>
        <end position="190"/>
    </location>
</feature>
<reference evidence="9 10" key="1">
    <citation type="submission" date="2019-06" db="EMBL/GenBank/DDBJ databases">
        <title>Whole genome sequencing of Lactobacillus johnsonii strain G2A.</title>
        <authorList>
            <person name="Conlan S."/>
            <person name="Thomas P.J."/>
            <person name="Mullikin J."/>
            <person name="Singer J."/>
            <person name="Weaver C."/>
            <person name="Segre J.A."/>
        </authorList>
    </citation>
    <scope>NUCLEOTIDE SEQUENCE [LARGE SCALE GENOMIC DNA]</scope>
    <source>
        <strain evidence="9 10">G2A</strain>
        <plasmid evidence="9 10">unnamed1</plasmid>
    </source>
</reference>
<dbReference type="InterPro" id="IPR037518">
    <property type="entry name" value="MPN"/>
</dbReference>
<evidence type="ECO:0000256" key="2">
    <source>
        <dbReference type="ARBA" id="ARBA00022670"/>
    </source>
</evidence>
<protein>
    <recommendedName>
        <fullName evidence="7">MPN domain-containing protein</fullName>
    </recommendedName>
</protein>
<dbReference type="InterPro" id="IPR001405">
    <property type="entry name" value="UPF0758"/>
</dbReference>